<proteinExistence type="predicted"/>
<dbReference type="AlphaFoldDB" id="A0A4Y2I539"/>
<reference evidence="1 2" key="1">
    <citation type="journal article" date="2019" name="Sci. Rep.">
        <title>Orb-weaving spider Araneus ventricosus genome elucidates the spidroin gene catalogue.</title>
        <authorList>
            <person name="Kono N."/>
            <person name="Nakamura H."/>
            <person name="Ohtoshi R."/>
            <person name="Moran D.A.P."/>
            <person name="Shinohara A."/>
            <person name="Yoshida Y."/>
            <person name="Fujiwara M."/>
            <person name="Mori M."/>
            <person name="Tomita M."/>
            <person name="Arakawa K."/>
        </authorList>
    </citation>
    <scope>NUCLEOTIDE SEQUENCE [LARGE SCALE GENOMIC DNA]</scope>
</reference>
<organism evidence="1 2">
    <name type="scientific">Araneus ventricosus</name>
    <name type="common">Orbweaver spider</name>
    <name type="synonym">Epeira ventricosa</name>
    <dbReference type="NCBI Taxonomy" id="182803"/>
    <lineage>
        <taxon>Eukaryota</taxon>
        <taxon>Metazoa</taxon>
        <taxon>Ecdysozoa</taxon>
        <taxon>Arthropoda</taxon>
        <taxon>Chelicerata</taxon>
        <taxon>Arachnida</taxon>
        <taxon>Araneae</taxon>
        <taxon>Araneomorphae</taxon>
        <taxon>Entelegynae</taxon>
        <taxon>Araneoidea</taxon>
        <taxon>Araneidae</taxon>
        <taxon>Araneus</taxon>
    </lineage>
</organism>
<name>A0A4Y2I539_ARAVE</name>
<dbReference type="EMBL" id="BGPR01002394">
    <property type="protein sequence ID" value="GBM72704.1"/>
    <property type="molecule type" value="Genomic_DNA"/>
</dbReference>
<gene>
    <name evidence="1" type="ORF">AVEN_67284_1</name>
</gene>
<accession>A0A4Y2I539</accession>
<comment type="caution">
    <text evidence="1">The sequence shown here is derived from an EMBL/GenBank/DDBJ whole genome shotgun (WGS) entry which is preliminary data.</text>
</comment>
<evidence type="ECO:0000313" key="1">
    <source>
        <dbReference type="EMBL" id="GBM72704.1"/>
    </source>
</evidence>
<keyword evidence="2" id="KW-1185">Reference proteome</keyword>
<protein>
    <submittedName>
        <fullName evidence="1">Uncharacterized protein</fullName>
    </submittedName>
</protein>
<evidence type="ECO:0000313" key="2">
    <source>
        <dbReference type="Proteomes" id="UP000499080"/>
    </source>
</evidence>
<sequence length="155" mass="18152">MLLNDLCIVRTSRPRDTCTYRGRSVWSILKTATSELLLFRIALRPIVLFILTQLFFTLETTVRIKVHCHEKFTRCKHGWKRKDHLAHSIRPLPKIKRRIQQVPPSSTFPVPAKKVARRCHVEHAGKQVCTVLLLFKHCIGQSYGNQCQDHFRQRV</sequence>
<dbReference type="Proteomes" id="UP000499080">
    <property type="component" value="Unassembled WGS sequence"/>
</dbReference>